<sequence>MQKEAILDALRAKGLRITKQRKIILDIILGEDCSCCKEIYFQASKIDKKIGAATVYRMVNTLEDLGAISRKNMYRVECDRDCSFLESCCIEFDDNTSLEVSTDKLHKIICSGLRACGYSKNQNIRNIRLAKE</sequence>
<proteinExistence type="predicted"/>
<accession>A0ABR7MTV5</accession>
<evidence type="ECO:0000313" key="1">
    <source>
        <dbReference type="EMBL" id="MBC8557226.1"/>
    </source>
</evidence>
<dbReference type="InterPro" id="IPR036388">
    <property type="entry name" value="WH-like_DNA-bd_sf"/>
</dbReference>
<dbReference type="InterPro" id="IPR036390">
    <property type="entry name" value="WH_DNA-bd_sf"/>
</dbReference>
<dbReference type="SUPFAM" id="SSF46785">
    <property type="entry name" value="Winged helix' DNA-binding domain"/>
    <property type="match status" value="1"/>
</dbReference>
<evidence type="ECO:0000313" key="2">
    <source>
        <dbReference type="Proteomes" id="UP000637513"/>
    </source>
</evidence>
<dbReference type="InterPro" id="IPR002481">
    <property type="entry name" value="FUR"/>
</dbReference>
<reference evidence="1 2" key="1">
    <citation type="submission" date="2020-08" db="EMBL/GenBank/DDBJ databases">
        <title>Genome public.</title>
        <authorList>
            <person name="Liu C."/>
            <person name="Sun Q."/>
        </authorList>
    </citation>
    <scope>NUCLEOTIDE SEQUENCE [LARGE SCALE GENOMIC DNA]</scope>
    <source>
        <strain evidence="1 2">BX3</strain>
    </source>
</reference>
<protein>
    <submittedName>
        <fullName evidence="1">Transcriptional repressor</fullName>
    </submittedName>
</protein>
<dbReference type="Pfam" id="PF01475">
    <property type="entry name" value="FUR"/>
    <property type="match status" value="1"/>
</dbReference>
<dbReference type="EMBL" id="JACRSW010000027">
    <property type="protein sequence ID" value="MBC8557226.1"/>
    <property type="molecule type" value="Genomic_DNA"/>
</dbReference>
<organism evidence="1 2">
    <name type="scientific">Jutongia hominis</name>
    <dbReference type="NCBI Taxonomy" id="2763664"/>
    <lineage>
        <taxon>Bacteria</taxon>
        <taxon>Bacillati</taxon>
        <taxon>Bacillota</taxon>
        <taxon>Clostridia</taxon>
        <taxon>Lachnospirales</taxon>
        <taxon>Lachnospiraceae</taxon>
        <taxon>Jutongia</taxon>
    </lineage>
</organism>
<gene>
    <name evidence="1" type="ORF">H8700_05850</name>
</gene>
<comment type="caution">
    <text evidence="1">The sequence shown here is derived from an EMBL/GenBank/DDBJ whole genome shotgun (WGS) entry which is preliminary data.</text>
</comment>
<dbReference type="Proteomes" id="UP000637513">
    <property type="component" value="Unassembled WGS sequence"/>
</dbReference>
<name>A0ABR7MTV5_9FIRM</name>
<dbReference type="Gene3D" id="1.10.10.10">
    <property type="entry name" value="Winged helix-like DNA-binding domain superfamily/Winged helix DNA-binding domain"/>
    <property type="match status" value="1"/>
</dbReference>
<keyword evidence="2" id="KW-1185">Reference proteome</keyword>